<keyword evidence="1" id="KW-0472">Membrane</keyword>
<keyword evidence="1" id="KW-1133">Transmembrane helix</keyword>
<dbReference type="RefSeq" id="WP_136962662.1">
    <property type="nucleotide sequence ID" value="NZ_CP039690.1"/>
</dbReference>
<evidence type="ECO:0000313" key="2">
    <source>
        <dbReference type="EMBL" id="QCI67227.1"/>
    </source>
</evidence>
<reference evidence="2 3" key="1">
    <citation type="submission" date="2019-04" db="EMBL/GenBank/DDBJ databases">
        <title>Phreatobacter aquaticus sp. nov.</title>
        <authorList>
            <person name="Choi A."/>
        </authorList>
    </citation>
    <scope>NUCLEOTIDE SEQUENCE [LARGE SCALE GENOMIC DNA]</scope>
    <source>
        <strain evidence="2 3">KCTC 52518</strain>
    </source>
</reference>
<dbReference type="AlphaFoldDB" id="A0A4D7BHE5"/>
<proteinExistence type="predicted"/>
<gene>
    <name evidence="2" type="ORF">E8M01_25130</name>
</gene>
<sequence length="66" mass="7216">MDDVLPIGVNIDGALLITMGLVAWLAWLGFAGLQHFRAETAVLERLHRQAARLGRGPARRRTGRPG</sequence>
<evidence type="ECO:0000256" key="1">
    <source>
        <dbReference type="SAM" id="Phobius"/>
    </source>
</evidence>
<name>A0A4D7BHE5_9HYPH</name>
<keyword evidence="3" id="KW-1185">Reference proteome</keyword>
<dbReference type="Proteomes" id="UP000298781">
    <property type="component" value="Chromosome"/>
</dbReference>
<dbReference type="EMBL" id="CP039690">
    <property type="protein sequence ID" value="QCI67227.1"/>
    <property type="molecule type" value="Genomic_DNA"/>
</dbReference>
<evidence type="ECO:0000313" key="3">
    <source>
        <dbReference type="Proteomes" id="UP000298781"/>
    </source>
</evidence>
<keyword evidence="1" id="KW-0812">Transmembrane</keyword>
<feature type="transmembrane region" description="Helical" evidence="1">
    <location>
        <begin position="13"/>
        <end position="33"/>
    </location>
</feature>
<accession>A0A4D7BHE5</accession>
<protein>
    <submittedName>
        <fullName evidence="2">Uncharacterized protein</fullName>
    </submittedName>
</protein>
<dbReference type="KEGG" id="pstg:E8M01_25130"/>
<organism evidence="2 3">
    <name type="scientific">Phreatobacter stygius</name>
    <dbReference type="NCBI Taxonomy" id="1940610"/>
    <lineage>
        <taxon>Bacteria</taxon>
        <taxon>Pseudomonadati</taxon>
        <taxon>Pseudomonadota</taxon>
        <taxon>Alphaproteobacteria</taxon>
        <taxon>Hyphomicrobiales</taxon>
        <taxon>Phreatobacteraceae</taxon>
        <taxon>Phreatobacter</taxon>
    </lineage>
</organism>